<dbReference type="EMBL" id="JACSQY010000002">
    <property type="protein sequence ID" value="MBD7907600.1"/>
    <property type="molecule type" value="Genomic_DNA"/>
</dbReference>
<proteinExistence type="predicted"/>
<organism evidence="1 2">
    <name type="scientific">Sporosarcina gallistercoris</name>
    <dbReference type="NCBI Taxonomy" id="2762245"/>
    <lineage>
        <taxon>Bacteria</taxon>
        <taxon>Bacillati</taxon>
        <taxon>Bacillota</taxon>
        <taxon>Bacilli</taxon>
        <taxon>Bacillales</taxon>
        <taxon>Caryophanaceae</taxon>
        <taxon>Sporosarcina</taxon>
    </lineage>
</organism>
<comment type="caution">
    <text evidence="1">The sequence shown here is derived from an EMBL/GenBank/DDBJ whole genome shotgun (WGS) entry which is preliminary data.</text>
</comment>
<gene>
    <name evidence="1" type="ORF">H9659_04535</name>
</gene>
<evidence type="ECO:0000313" key="1">
    <source>
        <dbReference type="EMBL" id="MBD7907600.1"/>
    </source>
</evidence>
<evidence type="ECO:0000313" key="2">
    <source>
        <dbReference type="Proteomes" id="UP000659496"/>
    </source>
</evidence>
<dbReference type="Proteomes" id="UP000659496">
    <property type="component" value="Unassembled WGS sequence"/>
</dbReference>
<dbReference type="Pfam" id="PF13170">
    <property type="entry name" value="DUF4003"/>
    <property type="match status" value="1"/>
</dbReference>
<name>A0ABR8PHE9_9BACL</name>
<dbReference type="InterPro" id="IPR025062">
    <property type="entry name" value="DUF4003"/>
</dbReference>
<dbReference type="RefSeq" id="WP_191688738.1">
    <property type="nucleotide sequence ID" value="NZ_JACSQY010000002.1"/>
</dbReference>
<sequence>MEWETVKTEMEWTHEKVTSLAGWSVDEKTVLTIAVYYVLSQKDFSSESFLRTMDALRNRAGWLSPVRGDFLPMLASFLDRPELSADEAVQLLFKKQQIIRKTGFKNTVHSYLAAMLMTSDPAYSKVEAQQAKRLYDAMKKQHFLLTSDEDYSYAMLLGKANNNPVEQAALMRRYFDELSKAGFKSGAELQWLSQVLTMDCCSFHNERVNRAEQLMSHIRKRVNFKPMHYPVIGFLAILECEDSQVEELIGLSNFIAKEAMFKWHKTLAFSFASGYFLQRLMEDDEVCGFSKELNGLIQQAIMAATIATIASTTTSALS</sequence>
<reference evidence="1 2" key="1">
    <citation type="submission" date="2020-08" db="EMBL/GenBank/DDBJ databases">
        <title>A Genomic Blueprint of the Chicken Gut Microbiome.</title>
        <authorList>
            <person name="Gilroy R."/>
            <person name="Ravi A."/>
            <person name="Getino M."/>
            <person name="Pursley I."/>
            <person name="Horton D.L."/>
            <person name="Alikhan N.-F."/>
            <person name="Baker D."/>
            <person name="Gharbi K."/>
            <person name="Hall N."/>
            <person name="Watson M."/>
            <person name="Adriaenssens E.M."/>
            <person name="Foster-Nyarko E."/>
            <person name="Jarju S."/>
            <person name="Secka A."/>
            <person name="Antonio M."/>
            <person name="Oren A."/>
            <person name="Chaudhuri R."/>
            <person name="La Ragione R.M."/>
            <person name="Hildebrand F."/>
            <person name="Pallen M.J."/>
        </authorList>
    </citation>
    <scope>NUCLEOTIDE SEQUENCE [LARGE SCALE GENOMIC DNA]</scope>
    <source>
        <strain evidence="1 2">Sa3CUA8</strain>
    </source>
</reference>
<keyword evidence="2" id="KW-1185">Reference proteome</keyword>
<protein>
    <submittedName>
        <fullName evidence="1">DUF4003 family protein</fullName>
    </submittedName>
</protein>
<accession>A0ABR8PHE9</accession>